<dbReference type="WBParaSite" id="nRc.2.0.1.t41696-RA">
    <property type="protein sequence ID" value="nRc.2.0.1.t41696-RA"/>
    <property type="gene ID" value="nRc.2.0.1.g41696"/>
</dbReference>
<name>A0A915KT86_ROMCU</name>
<evidence type="ECO:0000256" key="1">
    <source>
        <dbReference type="SAM" id="MobiDB-lite"/>
    </source>
</evidence>
<evidence type="ECO:0000313" key="3">
    <source>
        <dbReference type="WBParaSite" id="nRc.2.0.1.t41696-RA"/>
    </source>
</evidence>
<dbReference type="Proteomes" id="UP000887565">
    <property type="component" value="Unplaced"/>
</dbReference>
<feature type="region of interest" description="Disordered" evidence="1">
    <location>
        <begin position="1"/>
        <end position="24"/>
    </location>
</feature>
<accession>A0A915KT86</accession>
<proteinExistence type="predicted"/>
<evidence type="ECO:0000313" key="2">
    <source>
        <dbReference type="Proteomes" id="UP000887565"/>
    </source>
</evidence>
<keyword evidence="2" id="KW-1185">Reference proteome</keyword>
<protein>
    <submittedName>
        <fullName evidence="3">Uncharacterized protein</fullName>
    </submittedName>
</protein>
<sequence>MDMEQATSTAALLPPTTSSLPPTAQTSALTTTAVTTALLPPTASTSIQSTTPAQLSLVITTRPVVGAAPAADAALHFQPRLPSEATTLPNYIRPRTMDTPHSIMLATLRFPPPMDPSIEFFSP</sequence>
<organism evidence="2 3">
    <name type="scientific">Romanomermis culicivorax</name>
    <name type="common">Nematode worm</name>
    <dbReference type="NCBI Taxonomy" id="13658"/>
    <lineage>
        <taxon>Eukaryota</taxon>
        <taxon>Metazoa</taxon>
        <taxon>Ecdysozoa</taxon>
        <taxon>Nematoda</taxon>
        <taxon>Enoplea</taxon>
        <taxon>Dorylaimia</taxon>
        <taxon>Mermithida</taxon>
        <taxon>Mermithoidea</taxon>
        <taxon>Mermithidae</taxon>
        <taxon>Romanomermis</taxon>
    </lineage>
</organism>
<reference evidence="3" key="1">
    <citation type="submission" date="2022-11" db="UniProtKB">
        <authorList>
            <consortium name="WormBaseParasite"/>
        </authorList>
    </citation>
    <scope>IDENTIFICATION</scope>
</reference>
<dbReference type="AlphaFoldDB" id="A0A915KT86"/>